<dbReference type="EMBL" id="CZKA01000071">
    <property type="protein sequence ID" value="CUR60282.1"/>
    <property type="molecule type" value="Genomic_DNA"/>
</dbReference>
<dbReference type="AlphaFoldDB" id="A0A2P2CH06"/>
<keyword evidence="1" id="KW-0472">Membrane</keyword>
<dbReference type="SUPFAM" id="SSF81343">
    <property type="entry name" value="Fumarate reductase respiratory complex transmembrane subunits"/>
    <property type="match status" value="1"/>
</dbReference>
<dbReference type="InterPro" id="IPR011138">
    <property type="entry name" value="Cytochrome_b-558"/>
</dbReference>
<sequence>MATPTLVKGARASRSTIALKILMAGSGLVFLVFVLLHMYGNLKAFSGHDAYNEYAEHLREIGEPMLPHAGVLWILRVVLLASLGIHVYAAVTLWRRAARARTIKYQVKRRSGSTYASHLMRWGGLTLLVFIVWHLLNFTVGKVNVQGGPTNDPYNLLVDSFDVWWLTLIYLVAMAMLGAHLHHGIWSAAQTLGYTNSARSRRVAKQTGFVVAVIVAGGFSLVPIFVLAGVITK</sequence>
<dbReference type="Gene3D" id="1.20.1300.10">
    <property type="entry name" value="Fumarate reductase/succinate dehydrogenase, transmembrane subunit"/>
    <property type="match status" value="1"/>
</dbReference>
<feature type="transmembrane region" description="Helical" evidence="1">
    <location>
        <begin position="73"/>
        <end position="94"/>
    </location>
</feature>
<evidence type="ECO:0000313" key="2">
    <source>
        <dbReference type="EMBL" id="CUR60282.1"/>
    </source>
</evidence>
<keyword evidence="1" id="KW-0812">Transmembrane</keyword>
<feature type="transmembrane region" description="Helical" evidence="1">
    <location>
        <begin position="207"/>
        <end position="231"/>
    </location>
</feature>
<feature type="transmembrane region" description="Helical" evidence="1">
    <location>
        <begin position="163"/>
        <end position="186"/>
    </location>
</feature>
<protein>
    <submittedName>
        <fullName evidence="2">Putative succinate dehydrogenase, cytochrome b subunit</fullName>
        <ecNumber evidence="2">1.-.-.-</ecNumber>
    </submittedName>
</protein>
<keyword evidence="1" id="KW-1133">Transmembrane helix</keyword>
<dbReference type="NCBIfam" id="TIGR02046">
    <property type="entry name" value="sdhC_b558_fam"/>
    <property type="match status" value="1"/>
</dbReference>
<reference evidence="2" key="1">
    <citation type="submission" date="2015-08" db="EMBL/GenBank/DDBJ databases">
        <authorList>
            <person name="Babu N.S."/>
            <person name="Beckwith C.J."/>
            <person name="Beseler K.G."/>
            <person name="Brison A."/>
            <person name="Carone J.V."/>
            <person name="Caskin T.P."/>
            <person name="Diamond M."/>
            <person name="Durham M.E."/>
            <person name="Foxe J.M."/>
            <person name="Go M."/>
            <person name="Henderson B.A."/>
            <person name="Jones I.B."/>
            <person name="McGettigan J.A."/>
            <person name="Micheletti S.J."/>
            <person name="Nasrallah M.E."/>
            <person name="Ortiz D."/>
            <person name="Piller C.R."/>
            <person name="Privatt S.R."/>
            <person name="Schneider S.L."/>
            <person name="Sharp S."/>
            <person name="Smith T.C."/>
            <person name="Stanton J.D."/>
            <person name="Ullery H.E."/>
            <person name="Wilson R.J."/>
            <person name="Serrano M.G."/>
            <person name="Buck G."/>
            <person name="Lee V."/>
            <person name="Wang Y."/>
            <person name="Carvalho R."/>
            <person name="Voegtly L."/>
            <person name="Shi R."/>
            <person name="Duckworth R."/>
            <person name="Johnson A."/>
            <person name="Loviza R."/>
            <person name="Walstead R."/>
            <person name="Shah Z."/>
            <person name="Kiflezghi M."/>
            <person name="Wade K."/>
            <person name="Ball S.L."/>
            <person name="Bradley K.W."/>
            <person name="Asai D.J."/>
            <person name="Bowman C.A."/>
            <person name="Russell D.A."/>
            <person name="Pope W.H."/>
            <person name="Jacobs-Sera D."/>
            <person name="Hendrix R.W."/>
            <person name="Hatfull G.F."/>
        </authorList>
    </citation>
    <scope>NUCLEOTIDE SEQUENCE</scope>
</reference>
<name>A0A2P2CH06_9ZZZZ</name>
<dbReference type="EC" id="1.-.-.-" evidence="2"/>
<dbReference type="GO" id="GO:0016020">
    <property type="term" value="C:membrane"/>
    <property type="evidence" value="ECO:0007669"/>
    <property type="project" value="InterPro"/>
</dbReference>
<evidence type="ECO:0000256" key="1">
    <source>
        <dbReference type="SAM" id="Phobius"/>
    </source>
</evidence>
<dbReference type="CDD" id="cd03498">
    <property type="entry name" value="SQR_TypeB_2_TM"/>
    <property type="match status" value="1"/>
</dbReference>
<feature type="transmembrane region" description="Helical" evidence="1">
    <location>
        <begin position="115"/>
        <end position="136"/>
    </location>
</feature>
<keyword evidence="2" id="KW-0560">Oxidoreductase</keyword>
<organism evidence="2">
    <name type="scientific">metagenome</name>
    <dbReference type="NCBI Taxonomy" id="256318"/>
    <lineage>
        <taxon>unclassified sequences</taxon>
        <taxon>metagenomes</taxon>
    </lineage>
</organism>
<dbReference type="InterPro" id="IPR034804">
    <property type="entry name" value="SQR/QFR_C/D"/>
</dbReference>
<accession>A0A2P2CH06</accession>
<dbReference type="GO" id="GO:0016491">
    <property type="term" value="F:oxidoreductase activity"/>
    <property type="evidence" value="ECO:0007669"/>
    <property type="project" value="UniProtKB-KW"/>
</dbReference>
<feature type="transmembrane region" description="Helical" evidence="1">
    <location>
        <begin position="21"/>
        <end position="39"/>
    </location>
</feature>
<gene>
    <name evidence="2" type="ORF">NOCA2730010</name>
</gene>
<proteinExistence type="predicted"/>